<feature type="binding site" description="axial binding residue" evidence="6">
    <location>
        <position position="397"/>
    </location>
    <ligand>
        <name>heme</name>
        <dbReference type="ChEBI" id="CHEBI:30413"/>
    </ligand>
    <ligandPart>
        <name>Fe</name>
        <dbReference type="ChEBI" id="CHEBI:18248"/>
    </ligandPart>
</feature>
<name>A0A9P6LDD9_9PEZI</name>
<proteinExistence type="inferred from homology"/>
<dbReference type="InterPro" id="IPR002401">
    <property type="entry name" value="Cyt_P450_E_grp-I"/>
</dbReference>
<dbReference type="GO" id="GO:0004497">
    <property type="term" value="F:monooxygenase activity"/>
    <property type="evidence" value="ECO:0007669"/>
    <property type="project" value="InterPro"/>
</dbReference>
<organism evidence="8 9">
    <name type="scientific">Colletotrichum karsti</name>
    <dbReference type="NCBI Taxonomy" id="1095194"/>
    <lineage>
        <taxon>Eukaryota</taxon>
        <taxon>Fungi</taxon>
        <taxon>Dikarya</taxon>
        <taxon>Ascomycota</taxon>
        <taxon>Pezizomycotina</taxon>
        <taxon>Sordariomycetes</taxon>
        <taxon>Hypocreomycetidae</taxon>
        <taxon>Glomerellales</taxon>
        <taxon>Glomerellaceae</taxon>
        <taxon>Colletotrichum</taxon>
        <taxon>Colletotrichum boninense species complex</taxon>
    </lineage>
</organism>
<dbReference type="PRINTS" id="PR00463">
    <property type="entry name" value="EP450I"/>
</dbReference>
<dbReference type="OrthoDB" id="1103324at2759"/>
<evidence type="ECO:0000259" key="7">
    <source>
        <dbReference type="Pfam" id="PF04082"/>
    </source>
</evidence>
<dbReference type="GO" id="GO:0003677">
    <property type="term" value="F:DNA binding"/>
    <property type="evidence" value="ECO:0007669"/>
    <property type="project" value="InterPro"/>
</dbReference>
<accession>A0A9P6LDD9</accession>
<reference evidence="8" key="2">
    <citation type="submission" date="2020-11" db="EMBL/GenBank/DDBJ databases">
        <title>Whole genome sequencing of Colletotrichum sp.</title>
        <authorList>
            <person name="Li H."/>
        </authorList>
    </citation>
    <scope>NUCLEOTIDE SEQUENCE</scope>
    <source>
        <strain evidence="8">CkLH20</strain>
    </source>
</reference>
<dbReference type="Gene3D" id="1.10.630.10">
    <property type="entry name" value="Cytochrome P450"/>
    <property type="match status" value="1"/>
</dbReference>
<dbReference type="InterPro" id="IPR007219">
    <property type="entry name" value="XnlR_reg_dom"/>
</dbReference>
<keyword evidence="6" id="KW-0349">Heme</keyword>
<dbReference type="PANTHER" id="PTHR46300:SF11">
    <property type="entry name" value="OXIDOREDUCTASE, PUTATIVE-RELATED"/>
    <property type="match status" value="1"/>
</dbReference>
<dbReference type="PANTHER" id="PTHR46300">
    <property type="entry name" value="P450, PUTATIVE (EUROFUNG)-RELATED-RELATED"/>
    <property type="match status" value="1"/>
</dbReference>
<dbReference type="Proteomes" id="UP000781932">
    <property type="component" value="Unassembled WGS sequence"/>
</dbReference>
<evidence type="ECO:0000256" key="3">
    <source>
        <dbReference type="ARBA" id="ARBA00023002"/>
    </source>
</evidence>
<sequence length="914" mass="103857">MGKTPQRQLQRWAAEHGELFQIKLGWENWVFVNSPEAVREIFDKQSAKTSGRMPMPVISDLLSGGNRLLLLTYGTKWRQLRAIVHKLLTPKASETYKPSQEFEAKQLIYDIATDNDGQERFYQHVRRYTTSVVLTSTYGQRVPTLGSENMREIYQLLKDFSEAAEPGAYLADLFPPLANIPSCFQWWRSGALQAYHRQKKTWMHYWDDLKSAVLEKRAPECFVKHFLETDFEKLGITDVQAGFAAGSMIEAGSETTSSALNSAILYLAANSDIQESANSELTRVVGDDRSPTFSDEADLPYIRGIGKEVLRIRPVTTIGSPHYTTSDVFYKDYHIPKNTVVAIPQYVLHFDSQRWSNPEAFDPSRYLDYPEKAGFYATQGDAKGRDHFDFGAGRRICPGMHLAENSVFVTIAKILWAFKIEPPLDPNGKEQPMDLSDDAYEPGVNTLPKPFKVRFIPRNARRAEVLKAEWAQAQEEGFYLGQVKVDTMGMFQVSTYDLSLWVVQTKFLLTFYATFSGDQDLVTTSIDESGFYTLVYGRIRNTVSKTAAKRGNMTWSDWVERESWKRLLSSIYVAGTIRTVIYGVNPIFNASTDLDVECLHDESLWNARSSDEWVELRPMYQNQDRCTIRGILEDILTGARDSSRVSLAHSSPLCMLTVTHAILVHMWHLNQISQASPSYSFSHQTPLSQSLLQTALASLSTCCKLLHAQKERLEDADEREVLSIQFSSHAVLRAAFIRLFDITKPFDRLSLMAKDPAEIAASVDVFARAPLKRDHLLLDVVEKTLEGFHMPFRLGHMLIRKTAAFRWSIEHAVAAWDAGLFVTKWVHSVEMDALSGLQPTAAENELLLAMKEVLEEADYDPHEDRSFAAELARTWSLFLGDVWVWGITARMGKVLEQLAQAYDQHHEERRLMGI</sequence>
<evidence type="ECO:0000256" key="5">
    <source>
        <dbReference type="ARBA" id="ARBA00023242"/>
    </source>
</evidence>
<dbReference type="Pfam" id="PF04082">
    <property type="entry name" value="Fungal_trans"/>
    <property type="match status" value="1"/>
</dbReference>
<dbReference type="Pfam" id="PF00067">
    <property type="entry name" value="p450"/>
    <property type="match status" value="1"/>
</dbReference>
<evidence type="ECO:0000256" key="2">
    <source>
        <dbReference type="ARBA" id="ARBA00022723"/>
    </source>
</evidence>
<reference evidence="8" key="1">
    <citation type="submission" date="2020-03" db="EMBL/GenBank/DDBJ databases">
        <authorList>
            <person name="He L."/>
        </authorList>
    </citation>
    <scope>NUCLEOTIDE SEQUENCE</scope>
    <source>
        <strain evidence="8">CkLH20</strain>
    </source>
</reference>
<keyword evidence="3" id="KW-0560">Oxidoreductase</keyword>
<comment type="caution">
    <text evidence="8">The sequence shown here is derived from an EMBL/GenBank/DDBJ whole genome shotgun (WGS) entry which is preliminary data.</text>
</comment>
<feature type="domain" description="Xylanolytic transcriptional activator regulatory" evidence="7">
    <location>
        <begin position="498"/>
        <end position="629"/>
    </location>
</feature>
<keyword evidence="4 6" id="KW-0408">Iron</keyword>
<evidence type="ECO:0000256" key="1">
    <source>
        <dbReference type="ARBA" id="ARBA00010617"/>
    </source>
</evidence>
<dbReference type="GO" id="GO:0020037">
    <property type="term" value="F:heme binding"/>
    <property type="evidence" value="ECO:0007669"/>
    <property type="project" value="InterPro"/>
</dbReference>
<dbReference type="GeneID" id="62166919"/>
<evidence type="ECO:0000256" key="6">
    <source>
        <dbReference type="PIRSR" id="PIRSR602401-1"/>
    </source>
</evidence>
<dbReference type="AlphaFoldDB" id="A0A9P6LDD9"/>
<evidence type="ECO:0000313" key="8">
    <source>
        <dbReference type="EMBL" id="KAF9871484.1"/>
    </source>
</evidence>
<dbReference type="InterPro" id="IPR050364">
    <property type="entry name" value="Cytochrome_P450_fung"/>
</dbReference>
<evidence type="ECO:0000256" key="4">
    <source>
        <dbReference type="ARBA" id="ARBA00023004"/>
    </source>
</evidence>
<dbReference type="InterPro" id="IPR001128">
    <property type="entry name" value="Cyt_P450"/>
</dbReference>
<dbReference type="RefSeq" id="XP_038740945.1">
    <property type="nucleotide sequence ID" value="XM_038893845.1"/>
</dbReference>
<dbReference type="PRINTS" id="PR00385">
    <property type="entry name" value="P450"/>
</dbReference>
<keyword evidence="9" id="KW-1185">Reference proteome</keyword>
<dbReference type="GO" id="GO:0006351">
    <property type="term" value="P:DNA-templated transcription"/>
    <property type="evidence" value="ECO:0007669"/>
    <property type="project" value="InterPro"/>
</dbReference>
<dbReference type="GO" id="GO:0008270">
    <property type="term" value="F:zinc ion binding"/>
    <property type="evidence" value="ECO:0007669"/>
    <property type="project" value="InterPro"/>
</dbReference>
<dbReference type="CDD" id="cd11065">
    <property type="entry name" value="CYP64-like"/>
    <property type="match status" value="1"/>
</dbReference>
<evidence type="ECO:0000313" key="9">
    <source>
        <dbReference type="Proteomes" id="UP000781932"/>
    </source>
</evidence>
<dbReference type="GO" id="GO:0016705">
    <property type="term" value="F:oxidoreductase activity, acting on paired donors, with incorporation or reduction of molecular oxygen"/>
    <property type="evidence" value="ECO:0007669"/>
    <property type="project" value="InterPro"/>
</dbReference>
<comment type="similarity">
    <text evidence="1">Belongs to the cytochrome P450 family.</text>
</comment>
<dbReference type="EMBL" id="JAATWM020000045">
    <property type="protein sequence ID" value="KAF9871484.1"/>
    <property type="molecule type" value="Genomic_DNA"/>
</dbReference>
<dbReference type="InterPro" id="IPR017972">
    <property type="entry name" value="Cyt_P450_CS"/>
</dbReference>
<keyword evidence="2 6" id="KW-0479">Metal-binding</keyword>
<protein>
    <recommendedName>
        <fullName evidence="7">Xylanolytic transcriptional activator regulatory domain-containing protein</fullName>
    </recommendedName>
</protein>
<comment type="cofactor">
    <cofactor evidence="6">
        <name>heme</name>
        <dbReference type="ChEBI" id="CHEBI:30413"/>
    </cofactor>
</comment>
<dbReference type="SUPFAM" id="SSF48264">
    <property type="entry name" value="Cytochrome P450"/>
    <property type="match status" value="1"/>
</dbReference>
<dbReference type="InterPro" id="IPR036396">
    <property type="entry name" value="Cyt_P450_sf"/>
</dbReference>
<gene>
    <name evidence="8" type="ORF">CkaCkLH20_11131</name>
</gene>
<dbReference type="PROSITE" id="PS00086">
    <property type="entry name" value="CYTOCHROME_P450"/>
    <property type="match status" value="1"/>
</dbReference>
<dbReference type="GO" id="GO:0005506">
    <property type="term" value="F:iron ion binding"/>
    <property type="evidence" value="ECO:0007669"/>
    <property type="project" value="InterPro"/>
</dbReference>
<keyword evidence="5" id="KW-0539">Nucleus</keyword>